<dbReference type="SUPFAM" id="SSF69318">
    <property type="entry name" value="Integrin alpha N-terminal domain"/>
    <property type="match status" value="1"/>
</dbReference>
<dbReference type="Proteomes" id="UP000435649">
    <property type="component" value="Unassembled WGS sequence"/>
</dbReference>
<proteinExistence type="predicted"/>
<dbReference type="Pfam" id="PF21348">
    <property type="entry name" value="RGL11_C"/>
    <property type="match status" value="1"/>
</dbReference>
<feature type="signal peptide" evidence="1">
    <location>
        <begin position="1"/>
        <end position="18"/>
    </location>
</feature>
<dbReference type="InterPro" id="IPR034641">
    <property type="entry name" value="RGL11"/>
</dbReference>
<evidence type="ECO:0000313" key="5">
    <source>
        <dbReference type="Proteomes" id="UP000435649"/>
    </source>
</evidence>
<evidence type="ECO:0000313" key="4">
    <source>
        <dbReference type="EMBL" id="MST95609.1"/>
    </source>
</evidence>
<dbReference type="PANTHER" id="PTHR43118">
    <property type="entry name" value="RHAMNOGALACTURONAN LYASE (EUROFUNG)"/>
    <property type="match status" value="1"/>
</dbReference>
<feature type="domain" description="Rhamnogalacturonan lyase family 11 C-terminal" evidence="3">
    <location>
        <begin position="615"/>
        <end position="1034"/>
    </location>
</feature>
<dbReference type="EMBL" id="VUNS01000001">
    <property type="protein sequence ID" value="MST95609.1"/>
    <property type="molecule type" value="Genomic_DNA"/>
</dbReference>
<dbReference type="InterPro" id="IPR028994">
    <property type="entry name" value="Integrin_alpha_N"/>
</dbReference>
<gene>
    <name evidence="4" type="ORF">FYJ85_00920</name>
</gene>
<feature type="chain" id="PRO_5032599127" description="Rhamnogalacturonan I lyase beta-sheet domain-containing protein" evidence="1">
    <location>
        <begin position="19"/>
        <end position="1288"/>
    </location>
</feature>
<dbReference type="PANTHER" id="PTHR43118:SF1">
    <property type="entry name" value="RHAMNOGALACTURONAN LYASE (EUROFUNG)"/>
    <property type="match status" value="1"/>
</dbReference>
<dbReference type="RefSeq" id="WP_154416692.1">
    <property type="nucleotide sequence ID" value="NZ_VUNS01000001.1"/>
</dbReference>
<accession>A0A844FZ81</accession>
<dbReference type="SUPFAM" id="SSF49785">
    <property type="entry name" value="Galactose-binding domain-like"/>
    <property type="match status" value="1"/>
</dbReference>
<organism evidence="4 5">
    <name type="scientific">Victivallis lenta</name>
    <dbReference type="NCBI Taxonomy" id="2606640"/>
    <lineage>
        <taxon>Bacteria</taxon>
        <taxon>Pseudomonadati</taxon>
        <taxon>Lentisphaerota</taxon>
        <taxon>Lentisphaeria</taxon>
        <taxon>Victivallales</taxon>
        <taxon>Victivallaceae</taxon>
        <taxon>Victivallis</taxon>
    </lineage>
</organism>
<keyword evidence="5" id="KW-1185">Reference proteome</keyword>
<sequence>MWKAICLCCAVASTLAAAEMRQFEVENVVVEREKLNRDRLSSSAWDIWTTDPEGRRWSEGTVLRIGGLKSDRNPQDPASAMLTLRLPLEDGVYRISATGGRTFGISADGGRNFARIDARGVVAGRVEVRGGVLELKLANCYAEANPANYGLVYVDRITAERLADLPKAVAPAVLKPGVPRRFEAEDFVVEREKLARNRISSAAWDVWDEDRKGVWSGDRVLRIAGPRRDREPGDPASAALTIRIPVENGSYRVSASGGRSFGISLDGKTFRRISGHGVAAGRFEVKDGRLELTLSNCFAEKDPAKYGAVYLDCITLERLDGAAAATKIVPVLPPPVKYPDPGVNWLKNDGNSRKFEAEECVVNRELLTWDVAQRGKWELWSKDENASRWSGRKVLRALACDTDRPAADSDSALLKFRVPVEKGAKYTVFCAGGRSYGVSRDGKEFRKFSDGATIFEDVSSDTGFFEFYVANCFRHDPGPGAVYLDYFQVMKQRELRDLPRVRGWAKERVRERLGRGVVALPADGGGAYISWRLLREDPAKIGFDVFRIRDGRETRLNREAVVRTCDFTDPGAKEGDRYAVRPAAGFTGKAGESALLKEKYISFKLPDPKTNIMRVGVGDLDGDGTYDYIFKTPDANIDPWEAYWYPTPEPYRLEAFRSDGTHLWTKSYGWAIERGVWYSPFIVYDFDGDGRAEVALKMGEGDPRAKDGRVFTGPEYLVILDGMTGEEIARAPWPSREGFESYNLVNRNQLAMAYLDGKTPCVVALRGTYGLMKGEAWQLKDGKLENVWKFSNEGLGDKCRGQGAHATIVADLDDDGRDEILLGSMALDDNGEVLWTTGMGHNDYMYLSDIMPENPGLEVAYIYETPQRKNGVCVADAKTGRILWGLGEQTWHVNDGYAIDLDPALPGMEVMGLDFDGRGPSKERRWLFSGSGRLLNRGASVGPMRRGVYWDADLEKEECTGLIRDFDGGPVGGMFAGNWVTTADLFGDWREELVVSLPGEVRIYATSIPAMDRRPSLMQEHSYRTGVLNNAQGYPSDACLPCLPTQESDNFSLIHRSGGDPHIQVTVSASRHGALAGRVRLAAPAGVTLEPAEWDVDLKAGGVSVTRVAASGDVKTGLLVRGEFAGRDGERLLRGQVPLYRKKTRTVAPGAVTVPAAKFSSEKGGNVKIEAGRSLAKDGCMLGWDEKGHALSWSFRVPAAGKYRLTMLRASARLAERKLTVAGKEYGIFAFPPTGGFGHSPEEWVLEGFEREGAELVFDLPAGEVTVSMENTNSGSMNLAYLYLEPVR</sequence>
<dbReference type="Gene3D" id="2.60.40.10">
    <property type="entry name" value="Immunoglobulins"/>
    <property type="match status" value="1"/>
</dbReference>
<name>A0A844FZ81_9BACT</name>
<keyword evidence="1" id="KW-0732">Signal</keyword>
<dbReference type="InterPro" id="IPR013783">
    <property type="entry name" value="Ig-like_fold"/>
</dbReference>
<dbReference type="InterPro" id="IPR008979">
    <property type="entry name" value="Galactose-bd-like_sf"/>
</dbReference>
<feature type="domain" description="Rhamnogalacturonan I lyase beta-sheet" evidence="2">
    <location>
        <begin position="510"/>
        <end position="583"/>
    </location>
</feature>
<evidence type="ECO:0008006" key="6">
    <source>
        <dbReference type="Google" id="ProtNLM"/>
    </source>
</evidence>
<evidence type="ECO:0000259" key="2">
    <source>
        <dbReference type="Pfam" id="PF18370"/>
    </source>
</evidence>
<dbReference type="Pfam" id="PF18370">
    <property type="entry name" value="RGI_lyase"/>
    <property type="match status" value="1"/>
</dbReference>
<evidence type="ECO:0000259" key="3">
    <source>
        <dbReference type="Pfam" id="PF21348"/>
    </source>
</evidence>
<dbReference type="Gene3D" id="2.60.120.260">
    <property type="entry name" value="Galactose-binding domain-like"/>
    <property type="match status" value="1"/>
</dbReference>
<dbReference type="InterPro" id="IPR049366">
    <property type="entry name" value="RGL11_C"/>
</dbReference>
<protein>
    <recommendedName>
        <fullName evidence="6">Rhamnogalacturonan I lyase beta-sheet domain-containing protein</fullName>
    </recommendedName>
</protein>
<evidence type="ECO:0000256" key="1">
    <source>
        <dbReference type="SAM" id="SignalP"/>
    </source>
</evidence>
<comment type="caution">
    <text evidence="4">The sequence shown here is derived from an EMBL/GenBank/DDBJ whole genome shotgun (WGS) entry which is preliminary data.</text>
</comment>
<reference evidence="4 5" key="1">
    <citation type="submission" date="2019-08" db="EMBL/GenBank/DDBJ databases">
        <title>In-depth cultivation of the pig gut microbiome towards novel bacterial diversity and tailored functional studies.</title>
        <authorList>
            <person name="Wylensek D."/>
            <person name="Hitch T.C.A."/>
            <person name="Clavel T."/>
        </authorList>
    </citation>
    <scope>NUCLEOTIDE SEQUENCE [LARGE SCALE GENOMIC DNA]</scope>
    <source>
        <strain evidence="4 5">BBE-744-WT-12</strain>
    </source>
</reference>
<dbReference type="InterPro" id="IPR041624">
    <property type="entry name" value="RGI_lyase"/>
</dbReference>